<dbReference type="SUPFAM" id="SSF54427">
    <property type="entry name" value="NTF2-like"/>
    <property type="match status" value="1"/>
</dbReference>
<evidence type="ECO:0000313" key="2">
    <source>
        <dbReference type="EMBL" id="ROO86697.1"/>
    </source>
</evidence>
<dbReference type="AlphaFoldDB" id="A0A3N1CZJ7"/>
<proteinExistence type="predicted"/>
<evidence type="ECO:0000259" key="1">
    <source>
        <dbReference type="Pfam" id="PF13577"/>
    </source>
</evidence>
<reference evidence="2 3" key="1">
    <citation type="submission" date="2018-11" db="EMBL/GenBank/DDBJ databases">
        <title>Sequencing the genomes of 1000 actinobacteria strains.</title>
        <authorList>
            <person name="Klenk H.-P."/>
        </authorList>
    </citation>
    <scope>NUCLEOTIDE SEQUENCE [LARGE SCALE GENOMIC DNA]</scope>
    <source>
        <strain evidence="2 3">DSM 44254</strain>
    </source>
</reference>
<organism evidence="2 3">
    <name type="scientific">Actinocorallia herbida</name>
    <dbReference type="NCBI Taxonomy" id="58109"/>
    <lineage>
        <taxon>Bacteria</taxon>
        <taxon>Bacillati</taxon>
        <taxon>Actinomycetota</taxon>
        <taxon>Actinomycetes</taxon>
        <taxon>Streptosporangiales</taxon>
        <taxon>Thermomonosporaceae</taxon>
        <taxon>Actinocorallia</taxon>
    </lineage>
</organism>
<dbReference type="EMBL" id="RJKE01000001">
    <property type="protein sequence ID" value="ROO86697.1"/>
    <property type="molecule type" value="Genomic_DNA"/>
</dbReference>
<evidence type="ECO:0000313" key="3">
    <source>
        <dbReference type="Proteomes" id="UP000272400"/>
    </source>
</evidence>
<sequence>MSGDLETRLRELVDEHDIREVVLRYARAQERHDRELLSTVFHPDGIYEHYEMEPYRINGDLAGFLDFVVQAWAAAPITSKGLMVPSTYVELEGDIAFADSSALSLNPVNQNGVRHDYLRSLRFLDRFERRDGRWRIAHRLVVSGGYERWEPAAPSPFTGIASPDLASGYHPDDLWYTLRDRLRPGSVAERTIQEKPVYLQEEAR</sequence>
<dbReference type="RefSeq" id="WP_123666074.1">
    <property type="nucleotide sequence ID" value="NZ_RJKE01000001.1"/>
</dbReference>
<comment type="caution">
    <text evidence="2">The sequence shown here is derived from an EMBL/GenBank/DDBJ whole genome shotgun (WGS) entry which is preliminary data.</text>
</comment>
<gene>
    <name evidence="2" type="ORF">EDD29_4274</name>
</gene>
<dbReference type="Pfam" id="PF13577">
    <property type="entry name" value="SnoaL_4"/>
    <property type="match status" value="1"/>
</dbReference>
<name>A0A3N1CZJ7_9ACTN</name>
<accession>A0A3N1CZJ7</accession>
<feature type="domain" description="SnoaL-like" evidence="1">
    <location>
        <begin position="10"/>
        <end position="139"/>
    </location>
</feature>
<keyword evidence="3" id="KW-1185">Reference proteome</keyword>
<dbReference type="InterPro" id="IPR032710">
    <property type="entry name" value="NTF2-like_dom_sf"/>
</dbReference>
<dbReference type="Proteomes" id="UP000272400">
    <property type="component" value="Unassembled WGS sequence"/>
</dbReference>
<dbReference type="InterPro" id="IPR037401">
    <property type="entry name" value="SnoaL-like"/>
</dbReference>
<protein>
    <submittedName>
        <fullName evidence="2">SnoaL-like protein</fullName>
    </submittedName>
</protein>
<dbReference type="Gene3D" id="3.10.450.50">
    <property type="match status" value="1"/>
</dbReference>
<dbReference type="OrthoDB" id="1492465at2"/>